<organism evidence="2 3">
    <name type="scientific">Rhynchosporium agropyri</name>
    <dbReference type="NCBI Taxonomy" id="914238"/>
    <lineage>
        <taxon>Eukaryota</taxon>
        <taxon>Fungi</taxon>
        <taxon>Dikarya</taxon>
        <taxon>Ascomycota</taxon>
        <taxon>Pezizomycotina</taxon>
        <taxon>Leotiomycetes</taxon>
        <taxon>Helotiales</taxon>
        <taxon>Ploettnerulaceae</taxon>
        <taxon>Rhynchosporium</taxon>
    </lineage>
</organism>
<dbReference type="Gene3D" id="2.40.50.140">
    <property type="entry name" value="Nucleic acid-binding proteins"/>
    <property type="match status" value="1"/>
</dbReference>
<dbReference type="EMBL" id="FJUX01000040">
    <property type="protein sequence ID" value="CZS99321.1"/>
    <property type="molecule type" value="Genomic_DNA"/>
</dbReference>
<evidence type="ECO:0000313" key="3">
    <source>
        <dbReference type="Proteomes" id="UP000178912"/>
    </source>
</evidence>
<dbReference type="Proteomes" id="UP000178912">
    <property type="component" value="Unassembled WGS sequence"/>
</dbReference>
<sequence>MKDSYPSIQSFYKREVQGEKEPPPDASSAKAGDSFTEEELSDAIDPLSRRWNPEREYEEMSISQLIPGPRAVTFVGRIVNLASFFGIVPKQPKAAGFQSLIVKDDSAAISVCICTCPNAIALADDVNLQIKLYFARDQYPLKLGQLLSFWTVFISDTSKIGRSVVSTVTVCANMFPGRVTSDHIMIHTTGSTDGICHTPLEYKKNEPLPGLMTLDAWLKSGHDGVVDVKILVCVKSLGAKKTIKRKDGGESDLAEVGLFDHTGEARMTLWNSQIDSCKEWQPGVTILLLSNPGYKTLFSGKGSLGFAHQTMIDVEPDFPDADWLRKFAAGKMKKESLKVVWPEGVWDFEAAEYGVVRMLFTLAELDRWVRSDGTQTFTGMINVTIMEMSLVSLHRRNMLMCSECCGVPIYSNTLTTPCRNCAKPQKLSINPRIIGTLIDETGALSPSKLLWSIRAWEQLFGRSVDEIAGMTVEEVKLFEQRVLWMRCHLVVGWSGEVERLGVLGVLM</sequence>
<dbReference type="SUPFAM" id="SSF50249">
    <property type="entry name" value="Nucleic acid-binding proteins"/>
    <property type="match status" value="1"/>
</dbReference>
<proteinExistence type="predicted"/>
<accession>A0A1E1KMU7</accession>
<name>A0A1E1KMU7_9HELO</name>
<dbReference type="GO" id="GO:0008310">
    <property type="term" value="F:single-stranded DNA 3'-5' DNA exonuclease activity"/>
    <property type="evidence" value="ECO:0007669"/>
    <property type="project" value="TreeGrafter"/>
</dbReference>
<dbReference type="OrthoDB" id="3248508at2759"/>
<dbReference type="GO" id="GO:0003697">
    <property type="term" value="F:single-stranded DNA binding"/>
    <property type="evidence" value="ECO:0007669"/>
    <property type="project" value="TreeGrafter"/>
</dbReference>
<feature type="compositionally biased region" description="Polar residues" evidence="1">
    <location>
        <begin position="1"/>
        <end position="10"/>
    </location>
</feature>
<feature type="region of interest" description="Disordered" evidence="1">
    <location>
        <begin position="1"/>
        <end position="48"/>
    </location>
</feature>
<evidence type="ECO:0008006" key="4">
    <source>
        <dbReference type="Google" id="ProtNLM"/>
    </source>
</evidence>
<dbReference type="InterPro" id="IPR052469">
    <property type="entry name" value="MEIOB"/>
</dbReference>
<feature type="compositionally biased region" description="Basic and acidic residues" evidence="1">
    <location>
        <begin position="12"/>
        <end position="23"/>
    </location>
</feature>
<keyword evidence="3" id="KW-1185">Reference proteome</keyword>
<dbReference type="InterPro" id="IPR012340">
    <property type="entry name" value="NA-bd_OB-fold"/>
</dbReference>
<dbReference type="GO" id="GO:0000712">
    <property type="term" value="P:resolution of meiotic recombination intermediates"/>
    <property type="evidence" value="ECO:0007669"/>
    <property type="project" value="TreeGrafter"/>
</dbReference>
<evidence type="ECO:0000256" key="1">
    <source>
        <dbReference type="SAM" id="MobiDB-lite"/>
    </source>
</evidence>
<dbReference type="PANTHER" id="PTHR21166:SF2">
    <property type="entry name" value="CELL DIVISION CONTROL PROTEIN 24 OB DOMAIN-CONTAINING PROTEIN-RELATED"/>
    <property type="match status" value="1"/>
</dbReference>
<dbReference type="PANTHER" id="PTHR21166">
    <property type="entry name" value="CELL DIVISION CONTROL PROTEIN 24 OB DOMAIN-CONTAINING PROTEIN-RELATED"/>
    <property type="match status" value="1"/>
</dbReference>
<dbReference type="AlphaFoldDB" id="A0A1E1KMU7"/>
<reference evidence="3" key="1">
    <citation type="submission" date="2016-03" db="EMBL/GenBank/DDBJ databases">
        <authorList>
            <person name="Guldener U."/>
        </authorList>
    </citation>
    <scope>NUCLEOTIDE SEQUENCE [LARGE SCALE GENOMIC DNA]</scope>
    <source>
        <strain evidence="3">04CH-RAC-A.6.1</strain>
    </source>
</reference>
<evidence type="ECO:0000313" key="2">
    <source>
        <dbReference type="EMBL" id="CZS99321.1"/>
    </source>
</evidence>
<gene>
    <name evidence="2" type="ORF">RAG0_07687</name>
</gene>
<protein>
    <recommendedName>
        <fullName evidence="4">Replication protein A OB domain-containing protein</fullName>
    </recommendedName>
</protein>